<dbReference type="InterPro" id="IPR006158">
    <property type="entry name" value="Cobalamin-bd"/>
</dbReference>
<dbReference type="Gene3D" id="3.40.50.280">
    <property type="entry name" value="Cobalamin-binding domain"/>
    <property type="match status" value="1"/>
</dbReference>
<name>A0A9X2VIW2_9PSEU</name>
<dbReference type="EMBL" id="JANYMP010000001">
    <property type="protein sequence ID" value="MCS7475913.1"/>
    <property type="molecule type" value="Genomic_DNA"/>
</dbReference>
<reference evidence="2" key="1">
    <citation type="submission" date="2022-08" db="EMBL/GenBank/DDBJ databases">
        <authorList>
            <person name="Tistechok S."/>
            <person name="Samborskyy M."/>
            <person name="Roman I."/>
        </authorList>
    </citation>
    <scope>NUCLEOTIDE SEQUENCE</scope>
    <source>
        <strain evidence="2">DSM 103496</strain>
    </source>
</reference>
<proteinExistence type="predicted"/>
<dbReference type="InterPro" id="IPR036594">
    <property type="entry name" value="Meth_synthase_dom"/>
</dbReference>
<dbReference type="AlphaFoldDB" id="A0A9X2VIW2"/>
<comment type="caution">
    <text evidence="2">The sequence shown here is derived from an EMBL/GenBank/DDBJ whole genome shotgun (WGS) entry which is preliminary data.</text>
</comment>
<dbReference type="Gene3D" id="1.10.1240.10">
    <property type="entry name" value="Methionine synthase domain"/>
    <property type="match status" value="1"/>
</dbReference>
<dbReference type="RefSeq" id="WP_259621411.1">
    <property type="nucleotide sequence ID" value="NZ_JANYMP010000001.1"/>
</dbReference>
<gene>
    <name evidence="2" type="ORF">NZH93_03530</name>
</gene>
<dbReference type="GO" id="GO:0046872">
    <property type="term" value="F:metal ion binding"/>
    <property type="evidence" value="ECO:0007669"/>
    <property type="project" value="InterPro"/>
</dbReference>
<dbReference type="Pfam" id="PF02310">
    <property type="entry name" value="B12-binding"/>
    <property type="match status" value="1"/>
</dbReference>
<dbReference type="SUPFAM" id="SSF47644">
    <property type="entry name" value="Methionine synthase domain"/>
    <property type="match status" value="1"/>
</dbReference>
<protein>
    <submittedName>
        <fullName evidence="2">Cobalamin-dependent protein</fullName>
    </submittedName>
</protein>
<dbReference type="PROSITE" id="PS51332">
    <property type="entry name" value="B12_BINDING"/>
    <property type="match status" value="1"/>
</dbReference>
<accession>A0A9X2VIW2</accession>
<feature type="domain" description="B12-binding" evidence="1">
    <location>
        <begin position="91"/>
        <end position="220"/>
    </location>
</feature>
<dbReference type="InterPro" id="IPR003759">
    <property type="entry name" value="Cbl-bd_cap"/>
</dbReference>
<sequence length="347" mass="36383">MIGVDRAVAEFDRALSAVDGRAATSLVRELLDAGEDPLAVLVDVIAAGQRTVGERWQRGEWSIAKEHAATAVAVSATEVVARFAERTPVTRGRVVVACAEREWHALPALIISSAMRLHGWDTTLLGASTSPARLSQCLHDVGPDATAVSCSVLGALPTTRRFIEASTTAGIPVVVGGSAFGSDPTRALALGATAWAPNAQGAVALLDELPAVVRRAAPLPREPLAEQSAIELGHHRLVEVLRGRWSPAARAAPDDPLARKLFSAACGEVLHQALHAVSATLLTGDPRPIPETAAWIDRLLTARGADPRLAAELGDVLASTLRDFPTAHGLVVRHWADGLVLQGETAS</sequence>
<evidence type="ECO:0000313" key="2">
    <source>
        <dbReference type="EMBL" id="MCS7475913.1"/>
    </source>
</evidence>
<dbReference type="GO" id="GO:0031419">
    <property type="term" value="F:cobalamin binding"/>
    <property type="evidence" value="ECO:0007669"/>
    <property type="project" value="InterPro"/>
</dbReference>
<dbReference type="Pfam" id="PF02607">
    <property type="entry name" value="B12-binding_2"/>
    <property type="match status" value="1"/>
</dbReference>
<dbReference type="Proteomes" id="UP001141259">
    <property type="component" value="Unassembled WGS sequence"/>
</dbReference>
<keyword evidence="3" id="KW-1185">Reference proteome</keyword>
<dbReference type="SUPFAM" id="SSF52242">
    <property type="entry name" value="Cobalamin (vitamin B12)-binding domain"/>
    <property type="match status" value="1"/>
</dbReference>
<organism evidence="2 3">
    <name type="scientific">Umezawaea endophytica</name>
    <dbReference type="NCBI Taxonomy" id="1654476"/>
    <lineage>
        <taxon>Bacteria</taxon>
        <taxon>Bacillati</taxon>
        <taxon>Actinomycetota</taxon>
        <taxon>Actinomycetes</taxon>
        <taxon>Pseudonocardiales</taxon>
        <taxon>Pseudonocardiaceae</taxon>
        <taxon>Umezawaea</taxon>
    </lineage>
</organism>
<dbReference type="InterPro" id="IPR036724">
    <property type="entry name" value="Cobalamin-bd_sf"/>
</dbReference>
<evidence type="ECO:0000259" key="1">
    <source>
        <dbReference type="PROSITE" id="PS51332"/>
    </source>
</evidence>
<evidence type="ECO:0000313" key="3">
    <source>
        <dbReference type="Proteomes" id="UP001141259"/>
    </source>
</evidence>